<evidence type="ECO:0000313" key="1">
    <source>
        <dbReference type="EMBL" id="MBX73182.1"/>
    </source>
</evidence>
<organism evidence="1">
    <name type="scientific">Rhizophora mucronata</name>
    <name type="common">Asiatic mangrove</name>
    <dbReference type="NCBI Taxonomy" id="61149"/>
    <lineage>
        <taxon>Eukaryota</taxon>
        <taxon>Viridiplantae</taxon>
        <taxon>Streptophyta</taxon>
        <taxon>Embryophyta</taxon>
        <taxon>Tracheophyta</taxon>
        <taxon>Spermatophyta</taxon>
        <taxon>Magnoliopsida</taxon>
        <taxon>eudicotyledons</taxon>
        <taxon>Gunneridae</taxon>
        <taxon>Pentapetalae</taxon>
        <taxon>rosids</taxon>
        <taxon>fabids</taxon>
        <taxon>Malpighiales</taxon>
        <taxon>Rhizophoraceae</taxon>
        <taxon>Rhizophora</taxon>
    </lineage>
</organism>
<accession>A0A2P2R1S3</accession>
<proteinExistence type="predicted"/>
<dbReference type="AlphaFoldDB" id="A0A2P2R1S3"/>
<protein>
    <submittedName>
        <fullName evidence="1">Uncharacterized protein</fullName>
    </submittedName>
</protein>
<name>A0A2P2R1S3_RHIMU</name>
<dbReference type="EMBL" id="GGEC01092698">
    <property type="protein sequence ID" value="MBX73182.1"/>
    <property type="molecule type" value="Transcribed_RNA"/>
</dbReference>
<sequence>MCDLINAAVEYFSFPFHFPLISPF</sequence>
<reference evidence="1" key="1">
    <citation type="submission" date="2018-02" db="EMBL/GenBank/DDBJ databases">
        <title>Rhizophora mucronata_Transcriptome.</title>
        <authorList>
            <person name="Meera S.P."/>
            <person name="Sreeshan A."/>
            <person name="Augustine A."/>
        </authorList>
    </citation>
    <scope>NUCLEOTIDE SEQUENCE</scope>
    <source>
        <tissue evidence="1">Leaf</tissue>
    </source>
</reference>